<organism evidence="2 3">
    <name type="scientific">[Muricauda] lutisoli</name>
    <dbReference type="NCBI Taxonomy" id="2816035"/>
    <lineage>
        <taxon>Bacteria</taxon>
        <taxon>Pseudomonadati</taxon>
        <taxon>Bacteroidota</taxon>
        <taxon>Flavobacteriia</taxon>
        <taxon>Flavobacteriales</taxon>
        <taxon>Flavobacteriaceae</taxon>
        <taxon>Allomuricauda</taxon>
    </lineage>
</organism>
<name>A0ABS3EW38_9FLAO</name>
<protein>
    <recommendedName>
        <fullName evidence="4">SoxR reducing system RseC family protein</fullName>
    </recommendedName>
</protein>
<keyword evidence="1" id="KW-1133">Transmembrane helix</keyword>
<keyword evidence="1" id="KW-0472">Membrane</keyword>
<evidence type="ECO:0000256" key="1">
    <source>
        <dbReference type="SAM" id="Phobius"/>
    </source>
</evidence>
<accession>A0ABS3EW38</accession>
<evidence type="ECO:0000313" key="2">
    <source>
        <dbReference type="EMBL" id="MBO0330399.1"/>
    </source>
</evidence>
<dbReference type="RefSeq" id="WP_207070857.1">
    <property type="nucleotide sequence ID" value="NZ_JAFLND010000002.1"/>
</dbReference>
<sequence>MITLKRKKDLIDLLIPYRYCVNGREGQIKAGETVPLEFEDDYVFFQLKYLYFKSPKILLKKDVKTEITVGTAISNSFILTVIPFLILIFILISFTKQDIGIWNDVAKIIGIAYFGVLCYFPTFGYKKYLSIDIAFEE</sequence>
<dbReference type="EMBL" id="JAFLND010000002">
    <property type="protein sequence ID" value="MBO0330399.1"/>
    <property type="molecule type" value="Genomic_DNA"/>
</dbReference>
<proteinExistence type="predicted"/>
<evidence type="ECO:0008006" key="4">
    <source>
        <dbReference type="Google" id="ProtNLM"/>
    </source>
</evidence>
<comment type="caution">
    <text evidence="2">The sequence shown here is derived from an EMBL/GenBank/DDBJ whole genome shotgun (WGS) entry which is preliminary data.</text>
</comment>
<gene>
    <name evidence="2" type="ORF">J0X13_07540</name>
</gene>
<feature type="transmembrane region" description="Helical" evidence="1">
    <location>
        <begin position="100"/>
        <end position="120"/>
    </location>
</feature>
<keyword evidence="3" id="KW-1185">Reference proteome</keyword>
<feature type="transmembrane region" description="Helical" evidence="1">
    <location>
        <begin position="67"/>
        <end position="94"/>
    </location>
</feature>
<reference evidence="2 3" key="1">
    <citation type="submission" date="2021-03" db="EMBL/GenBank/DDBJ databases">
        <title>Muricauda sp. CAU 1631 isolated from Incheon.</title>
        <authorList>
            <person name="Kim W."/>
        </authorList>
    </citation>
    <scope>NUCLEOTIDE SEQUENCE [LARGE SCALE GENOMIC DNA]</scope>
    <source>
        <strain evidence="2 3">CAU 1631</strain>
    </source>
</reference>
<evidence type="ECO:0000313" key="3">
    <source>
        <dbReference type="Proteomes" id="UP000664163"/>
    </source>
</evidence>
<dbReference type="Proteomes" id="UP000664163">
    <property type="component" value="Unassembled WGS sequence"/>
</dbReference>
<keyword evidence="1" id="KW-0812">Transmembrane</keyword>